<dbReference type="AlphaFoldDB" id="A0AAN7CDP8"/>
<feature type="compositionally biased region" description="Polar residues" evidence="1">
    <location>
        <begin position="102"/>
        <end position="112"/>
    </location>
</feature>
<accession>A0AAN7CDP8</accession>
<evidence type="ECO:0000313" key="3">
    <source>
        <dbReference type="Proteomes" id="UP001303760"/>
    </source>
</evidence>
<gene>
    <name evidence="2" type="ORF">C8A03DRAFT_31731</name>
</gene>
<dbReference type="Proteomes" id="UP001303760">
    <property type="component" value="Unassembled WGS sequence"/>
</dbReference>
<feature type="compositionally biased region" description="Basic and acidic residues" evidence="1">
    <location>
        <begin position="80"/>
        <end position="91"/>
    </location>
</feature>
<sequence length="359" mass="40248">MDPSFHEARQRFTKPKPKHSGYKLTKFQRHLARNPYAKALATPVRRCPITGANLPSFFLQRFVLVSHPETGKPWFMPHGLDSKAPDTRDEASEGDYAELQSAEEQSSGTVDETTQDARTEQELESPTQDTPSRMEMSQEPAESAVKARKATKTGPTGYVLSRQALLQGFQELNSVYFNGYKKLLRMSSSGGTNLGAVLGSANWHSEMDAVVLELMRRRVFDALLFFAKKSGEEGRKYVVKCERWNDVKALKHRGCLLFLGLPEGATPDSVPQYAPPRLSVMDVGPVKLGSKLAVHNLHVLLGEERIARLRQESELLRDGSLFLLGRQATLNLQMLLWKLQGYMAWDQTQETSSADHESN</sequence>
<evidence type="ECO:0000313" key="2">
    <source>
        <dbReference type="EMBL" id="KAK4240164.1"/>
    </source>
</evidence>
<feature type="region of interest" description="Disordered" evidence="1">
    <location>
        <begin position="1"/>
        <end position="20"/>
    </location>
</feature>
<name>A0AAN7CDP8_9PEZI</name>
<organism evidence="2 3">
    <name type="scientific">Achaetomium macrosporum</name>
    <dbReference type="NCBI Taxonomy" id="79813"/>
    <lineage>
        <taxon>Eukaryota</taxon>
        <taxon>Fungi</taxon>
        <taxon>Dikarya</taxon>
        <taxon>Ascomycota</taxon>
        <taxon>Pezizomycotina</taxon>
        <taxon>Sordariomycetes</taxon>
        <taxon>Sordariomycetidae</taxon>
        <taxon>Sordariales</taxon>
        <taxon>Chaetomiaceae</taxon>
        <taxon>Achaetomium</taxon>
    </lineage>
</organism>
<proteinExistence type="predicted"/>
<comment type="caution">
    <text evidence="2">The sequence shown here is derived from an EMBL/GenBank/DDBJ whole genome shotgun (WGS) entry which is preliminary data.</text>
</comment>
<reference evidence="2" key="1">
    <citation type="journal article" date="2023" name="Mol. Phylogenet. Evol.">
        <title>Genome-scale phylogeny and comparative genomics of the fungal order Sordariales.</title>
        <authorList>
            <person name="Hensen N."/>
            <person name="Bonometti L."/>
            <person name="Westerberg I."/>
            <person name="Brannstrom I.O."/>
            <person name="Guillou S."/>
            <person name="Cros-Aarteil S."/>
            <person name="Calhoun S."/>
            <person name="Haridas S."/>
            <person name="Kuo A."/>
            <person name="Mondo S."/>
            <person name="Pangilinan J."/>
            <person name="Riley R."/>
            <person name="LaButti K."/>
            <person name="Andreopoulos B."/>
            <person name="Lipzen A."/>
            <person name="Chen C."/>
            <person name="Yan M."/>
            <person name="Daum C."/>
            <person name="Ng V."/>
            <person name="Clum A."/>
            <person name="Steindorff A."/>
            <person name="Ohm R.A."/>
            <person name="Martin F."/>
            <person name="Silar P."/>
            <person name="Natvig D.O."/>
            <person name="Lalanne C."/>
            <person name="Gautier V."/>
            <person name="Ament-Velasquez S.L."/>
            <person name="Kruys A."/>
            <person name="Hutchinson M.I."/>
            <person name="Powell A.J."/>
            <person name="Barry K."/>
            <person name="Miller A.N."/>
            <person name="Grigoriev I.V."/>
            <person name="Debuchy R."/>
            <person name="Gladieux P."/>
            <person name="Hiltunen Thoren M."/>
            <person name="Johannesson H."/>
        </authorList>
    </citation>
    <scope>NUCLEOTIDE SEQUENCE</scope>
    <source>
        <strain evidence="2">CBS 532.94</strain>
    </source>
</reference>
<keyword evidence="3" id="KW-1185">Reference proteome</keyword>
<feature type="region of interest" description="Disordered" evidence="1">
    <location>
        <begin position="71"/>
        <end position="152"/>
    </location>
</feature>
<reference evidence="2" key="2">
    <citation type="submission" date="2023-05" db="EMBL/GenBank/DDBJ databases">
        <authorList>
            <consortium name="Lawrence Berkeley National Laboratory"/>
            <person name="Steindorff A."/>
            <person name="Hensen N."/>
            <person name="Bonometti L."/>
            <person name="Westerberg I."/>
            <person name="Brannstrom I.O."/>
            <person name="Guillou S."/>
            <person name="Cros-Aarteil S."/>
            <person name="Calhoun S."/>
            <person name="Haridas S."/>
            <person name="Kuo A."/>
            <person name="Mondo S."/>
            <person name="Pangilinan J."/>
            <person name="Riley R."/>
            <person name="Labutti K."/>
            <person name="Andreopoulos B."/>
            <person name="Lipzen A."/>
            <person name="Chen C."/>
            <person name="Yanf M."/>
            <person name="Daum C."/>
            <person name="Ng V."/>
            <person name="Clum A."/>
            <person name="Ohm R."/>
            <person name="Martin F."/>
            <person name="Silar P."/>
            <person name="Natvig D."/>
            <person name="Lalanne C."/>
            <person name="Gautier V."/>
            <person name="Ament-Velasquez S.L."/>
            <person name="Kruys A."/>
            <person name="Hutchinson M.I."/>
            <person name="Powell A.J."/>
            <person name="Barry K."/>
            <person name="Miller A.N."/>
            <person name="Grigoriev I.V."/>
            <person name="Debuchy R."/>
            <person name="Gladieux P."/>
            <person name="Thoren M.H."/>
            <person name="Johannesson H."/>
        </authorList>
    </citation>
    <scope>NUCLEOTIDE SEQUENCE</scope>
    <source>
        <strain evidence="2">CBS 532.94</strain>
    </source>
</reference>
<feature type="compositionally biased region" description="Basic residues" evidence="1">
    <location>
        <begin position="11"/>
        <end position="20"/>
    </location>
</feature>
<feature type="compositionally biased region" description="Basic and acidic residues" evidence="1">
    <location>
        <begin position="1"/>
        <end position="10"/>
    </location>
</feature>
<protein>
    <submittedName>
        <fullName evidence="2">Uncharacterized protein</fullName>
    </submittedName>
</protein>
<evidence type="ECO:0000256" key="1">
    <source>
        <dbReference type="SAM" id="MobiDB-lite"/>
    </source>
</evidence>
<dbReference type="EMBL" id="MU860046">
    <property type="protein sequence ID" value="KAK4240164.1"/>
    <property type="molecule type" value="Genomic_DNA"/>
</dbReference>